<keyword evidence="2" id="KW-1003">Cell membrane</keyword>
<evidence type="ECO:0000256" key="5">
    <source>
        <dbReference type="ARBA" id="ARBA00022989"/>
    </source>
</evidence>
<comment type="subcellular location">
    <subcellularLocation>
        <location evidence="1">Cell membrane</location>
        <topology evidence="1">Multi-pass membrane protein</topology>
    </subcellularLocation>
</comment>
<evidence type="ECO:0000256" key="10">
    <source>
        <dbReference type="SAM" id="Phobius"/>
    </source>
</evidence>
<dbReference type="CDD" id="cd11386">
    <property type="entry name" value="MCP_signal"/>
    <property type="match status" value="1"/>
</dbReference>
<keyword evidence="5 10" id="KW-1133">Transmembrane helix</keyword>
<dbReference type="RefSeq" id="WP_277444150.1">
    <property type="nucleotide sequence ID" value="NZ_JAKOAV010000018.1"/>
</dbReference>
<dbReference type="Pfam" id="PF00672">
    <property type="entry name" value="HAMP"/>
    <property type="match status" value="1"/>
</dbReference>
<dbReference type="Gene3D" id="6.10.340.10">
    <property type="match status" value="1"/>
</dbReference>
<dbReference type="AlphaFoldDB" id="A0A9X4H6B4"/>
<comment type="similarity">
    <text evidence="8">Belongs to the methyl-accepting chemotaxis (MCP) protein family.</text>
</comment>
<dbReference type="Gene3D" id="3.30.450.20">
    <property type="entry name" value="PAS domain"/>
    <property type="match status" value="1"/>
</dbReference>
<evidence type="ECO:0000313" key="14">
    <source>
        <dbReference type="Proteomes" id="UP001154312"/>
    </source>
</evidence>
<evidence type="ECO:0000256" key="9">
    <source>
        <dbReference type="PROSITE-ProRule" id="PRU00284"/>
    </source>
</evidence>
<keyword evidence="14" id="KW-1185">Reference proteome</keyword>
<evidence type="ECO:0000256" key="4">
    <source>
        <dbReference type="ARBA" id="ARBA00022692"/>
    </source>
</evidence>
<dbReference type="SMART" id="SM00304">
    <property type="entry name" value="HAMP"/>
    <property type="match status" value="1"/>
</dbReference>
<keyword evidence="6 10" id="KW-0472">Membrane</keyword>
<dbReference type="CDD" id="cd06225">
    <property type="entry name" value="HAMP"/>
    <property type="match status" value="1"/>
</dbReference>
<dbReference type="PROSITE" id="PS50885">
    <property type="entry name" value="HAMP"/>
    <property type="match status" value="1"/>
</dbReference>
<dbReference type="Gene3D" id="1.10.287.950">
    <property type="entry name" value="Methyl-accepting chemotaxis protein"/>
    <property type="match status" value="1"/>
</dbReference>
<dbReference type="PROSITE" id="PS50111">
    <property type="entry name" value="CHEMOTAXIS_TRANSDUC_2"/>
    <property type="match status" value="1"/>
</dbReference>
<evidence type="ECO:0000259" key="11">
    <source>
        <dbReference type="PROSITE" id="PS50111"/>
    </source>
</evidence>
<protein>
    <submittedName>
        <fullName evidence="13">Methyl-accepting chemotaxis protein</fullName>
    </submittedName>
</protein>
<evidence type="ECO:0000256" key="8">
    <source>
        <dbReference type="ARBA" id="ARBA00029447"/>
    </source>
</evidence>
<dbReference type="GO" id="GO:0007165">
    <property type="term" value="P:signal transduction"/>
    <property type="evidence" value="ECO:0007669"/>
    <property type="project" value="UniProtKB-KW"/>
</dbReference>
<dbReference type="GO" id="GO:0005886">
    <property type="term" value="C:plasma membrane"/>
    <property type="evidence" value="ECO:0007669"/>
    <property type="project" value="UniProtKB-SubCell"/>
</dbReference>
<evidence type="ECO:0000256" key="3">
    <source>
        <dbReference type="ARBA" id="ARBA00022500"/>
    </source>
</evidence>
<accession>A0A9X4H6B4</accession>
<dbReference type="Pfam" id="PF00015">
    <property type="entry name" value="MCPsignal"/>
    <property type="match status" value="1"/>
</dbReference>
<keyword evidence="4 10" id="KW-0812">Transmembrane</keyword>
<feature type="domain" description="HAMP" evidence="12">
    <location>
        <begin position="305"/>
        <end position="357"/>
    </location>
</feature>
<evidence type="ECO:0000256" key="7">
    <source>
        <dbReference type="ARBA" id="ARBA00023224"/>
    </source>
</evidence>
<dbReference type="CDD" id="cd18773">
    <property type="entry name" value="PDC1_HK_sensor"/>
    <property type="match status" value="1"/>
</dbReference>
<evidence type="ECO:0000259" key="12">
    <source>
        <dbReference type="PROSITE" id="PS50885"/>
    </source>
</evidence>
<dbReference type="InterPro" id="IPR004089">
    <property type="entry name" value="MCPsignal_dom"/>
</dbReference>
<evidence type="ECO:0000256" key="2">
    <source>
        <dbReference type="ARBA" id="ARBA00022475"/>
    </source>
</evidence>
<dbReference type="SMART" id="SM00283">
    <property type="entry name" value="MA"/>
    <property type="match status" value="1"/>
</dbReference>
<dbReference type="CDD" id="cd12912">
    <property type="entry name" value="PDC2_MCP_like"/>
    <property type="match status" value="1"/>
</dbReference>
<organism evidence="13 14">
    <name type="scientific">Pelotomaculum isophthalicicum JI</name>
    <dbReference type="NCBI Taxonomy" id="947010"/>
    <lineage>
        <taxon>Bacteria</taxon>
        <taxon>Bacillati</taxon>
        <taxon>Bacillota</taxon>
        <taxon>Clostridia</taxon>
        <taxon>Eubacteriales</taxon>
        <taxon>Desulfotomaculaceae</taxon>
        <taxon>Pelotomaculum</taxon>
    </lineage>
</organism>
<sequence length="620" mass="66523">MFNSVKSKILALLLLAVVTLVVTNVIALVTARNNQAAQLQESLESSTVTDSKMINDILQQHVDKLLALASSPTILGNDWEVAKQYLLDEGRRLLKEDSNLFSMISMSDLNGTSFIADGSSVSITERDYYQAITGGKDLFFSSPKIGKNDGKLSVSVAVPVKKDGRLFRVLFGVMDLDKLSKEVVLMKHGNNGRAFMIDANCVCIAHPNKDLLNQDLSKESSAVSAQMAEIIRGMPVTKAGNAEYSFMGVGSILYYQQVPITNWFLAVVADRHEVFGTIDALTRNITIIIVITSLLLLALGWFMTEKTIRPINDLVAATNRLAQGDLNTEVAVDTNDEIGHLAGSFEGMRKDLKEVLGKTAQASNQVSNTAKTLAFQADQTAAAATTNASTVGEISATVENVVENIKEVSEQADEASRQAGQGQQSIDTVISAMQEMKQSANEMSTSMSTLNQAVGNVGQFVETINAIAGQTNLLALNAAIEAARAGEAGMGFAVVADEVRKLAESSAQSAGEISRIISEVQQQSKRAAADMEKSKENVERGDQVVKEVSQTLVSVIRLVQDFNLKAQDVAAAAGQVSRAIQDVAATTEEQTAAMEEVSAAAAELNNIAAEMEEAMKKFNR</sequence>
<dbReference type="Proteomes" id="UP001154312">
    <property type="component" value="Unassembled WGS sequence"/>
</dbReference>
<dbReference type="GO" id="GO:0006935">
    <property type="term" value="P:chemotaxis"/>
    <property type="evidence" value="ECO:0007669"/>
    <property type="project" value="UniProtKB-KW"/>
</dbReference>
<proteinExistence type="inferred from homology"/>
<evidence type="ECO:0000256" key="6">
    <source>
        <dbReference type="ARBA" id="ARBA00023136"/>
    </source>
</evidence>
<name>A0A9X4H6B4_9FIRM</name>
<dbReference type="SUPFAM" id="SSF58104">
    <property type="entry name" value="Methyl-accepting chemotaxis protein (MCP) signaling domain"/>
    <property type="match status" value="1"/>
</dbReference>
<comment type="caution">
    <text evidence="13">The sequence shown here is derived from an EMBL/GenBank/DDBJ whole genome shotgun (WGS) entry which is preliminary data.</text>
</comment>
<dbReference type="Pfam" id="PF02743">
    <property type="entry name" value="dCache_1"/>
    <property type="match status" value="1"/>
</dbReference>
<keyword evidence="7 9" id="KW-0807">Transducer</keyword>
<feature type="transmembrane region" description="Helical" evidence="10">
    <location>
        <begin position="285"/>
        <end position="304"/>
    </location>
</feature>
<evidence type="ECO:0000313" key="13">
    <source>
        <dbReference type="EMBL" id="MDF9408768.1"/>
    </source>
</evidence>
<dbReference type="InterPro" id="IPR033479">
    <property type="entry name" value="dCache_1"/>
</dbReference>
<evidence type="ECO:0000256" key="1">
    <source>
        <dbReference type="ARBA" id="ARBA00004651"/>
    </source>
</evidence>
<feature type="domain" description="Methyl-accepting transducer" evidence="11">
    <location>
        <begin position="355"/>
        <end position="605"/>
    </location>
</feature>
<dbReference type="EMBL" id="JAKOAV010000018">
    <property type="protein sequence ID" value="MDF9408768.1"/>
    <property type="molecule type" value="Genomic_DNA"/>
</dbReference>
<keyword evidence="3" id="KW-0145">Chemotaxis</keyword>
<gene>
    <name evidence="13" type="ORF">L7E55_10440</name>
</gene>
<reference evidence="13" key="1">
    <citation type="submission" date="2022-02" db="EMBL/GenBank/DDBJ databases">
        <authorList>
            <person name="Leng L."/>
        </authorList>
    </citation>
    <scope>NUCLEOTIDE SEQUENCE</scope>
    <source>
        <strain evidence="13">JI</strain>
    </source>
</reference>
<dbReference type="PANTHER" id="PTHR32089:SF112">
    <property type="entry name" value="LYSOZYME-LIKE PROTEIN-RELATED"/>
    <property type="match status" value="1"/>
</dbReference>
<dbReference type="PANTHER" id="PTHR32089">
    <property type="entry name" value="METHYL-ACCEPTING CHEMOTAXIS PROTEIN MCPB"/>
    <property type="match status" value="1"/>
</dbReference>
<dbReference type="InterPro" id="IPR003660">
    <property type="entry name" value="HAMP_dom"/>
</dbReference>